<dbReference type="InterPro" id="IPR029058">
    <property type="entry name" value="AB_hydrolase_fold"/>
</dbReference>
<reference evidence="2" key="1">
    <citation type="submission" date="2020-11" db="EMBL/GenBank/DDBJ databases">
        <title>Nocardioides cynanchi sp. nov., isolated from soil of rhizosphere of Cynanchum wilfordii.</title>
        <authorList>
            <person name="Lee J.-S."/>
            <person name="Suh M.K."/>
            <person name="Kim J.-S."/>
        </authorList>
    </citation>
    <scope>NUCLEOTIDE SEQUENCE</scope>
    <source>
        <strain evidence="2">KCTC 19276</strain>
    </source>
</reference>
<comment type="caution">
    <text evidence="2">The sequence shown here is derived from an EMBL/GenBank/DDBJ whole genome shotgun (WGS) entry which is preliminary data.</text>
</comment>
<dbReference type="RefSeq" id="WP_194698260.1">
    <property type="nucleotide sequence ID" value="NZ_JADKPO010000039.1"/>
</dbReference>
<keyword evidence="2" id="KW-0378">Hydrolase</keyword>
<dbReference type="Proteomes" id="UP000660668">
    <property type="component" value="Unassembled WGS sequence"/>
</dbReference>
<dbReference type="EMBL" id="JADKPO010000039">
    <property type="protein sequence ID" value="MBF4770118.1"/>
    <property type="molecule type" value="Genomic_DNA"/>
</dbReference>
<dbReference type="InterPro" id="IPR017208">
    <property type="entry name" value="UCP037442_abhydr"/>
</dbReference>
<keyword evidence="3" id="KW-1185">Reference proteome</keyword>
<gene>
    <name evidence="2" type="ORF">ISU10_20280</name>
</gene>
<name>A0A930VNP4_9ACTN</name>
<evidence type="ECO:0000313" key="2">
    <source>
        <dbReference type="EMBL" id="MBF4770118.1"/>
    </source>
</evidence>
<dbReference type="PIRSF" id="PIRSF037442">
    <property type="entry name" value="UCP037442_abhydr"/>
    <property type="match status" value="1"/>
</dbReference>
<proteinExistence type="predicted"/>
<dbReference type="Pfam" id="PF12146">
    <property type="entry name" value="Hydrolase_4"/>
    <property type="match status" value="1"/>
</dbReference>
<protein>
    <submittedName>
        <fullName evidence="2">Alpha/beta fold hydrolase</fullName>
    </submittedName>
</protein>
<sequence>MLYDDRHNDVRRVPTTLLASDGRELSATWFEPTGAPVGAVLVAPAMATPAAYYAAFATWLAAQGYRALTFDLRGMESVAAMKAETGDVLTWFGDMADALDAVLDAADGLPVSYVGHSLGGQAVPFVDHSRLDSILTVASGTGYWRLNSPSVKWRAPLLWLGIAPLATRIAGYYPGRSLRILDNVPAGVMRQWGRWCLHEDYLGVDVPRAAERFASVTTPMTVLSFTDDELMSRASIADLHGRFVNADQVHQRYSPAQLDVPKMGHHGFFRSRHAELWDELILPYLGGFEARR</sequence>
<evidence type="ECO:0000313" key="3">
    <source>
        <dbReference type="Proteomes" id="UP000660668"/>
    </source>
</evidence>
<dbReference type="GO" id="GO:0016787">
    <property type="term" value="F:hydrolase activity"/>
    <property type="evidence" value="ECO:0007669"/>
    <property type="project" value="UniProtKB-KW"/>
</dbReference>
<dbReference type="SUPFAM" id="SSF53474">
    <property type="entry name" value="alpha/beta-Hydrolases"/>
    <property type="match status" value="1"/>
</dbReference>
<evidence type="ECO:0000259" key="1">
    <source>
        <dbReference type="Pfam" id="PF12146"/>
    </source>
</evidence>
<dbReference type="AlphaFoldDB" id="A0A930VNP4"/>
<dbReference type="InterPro" id="IPR022742">
    <property type="entry name" value="Hydrolase_4"/>
</dbReference>
<accession>A0A930VNP4</accession>
<organism evidence="2 3">
    <name type="scientific">Nocardioides agariphilus</name>
    <dbReference type="NCBI Taxonomy" id="433664"/>
    <lineage>
        <taxon>Bacteria</taxon>
        <taxon>Bacillati</taxon>
        <taxon>Actinomycetota</taxon>
        <taxon>Actinomycetes</taxon>
        <taxon>Propionibacteriales</taxon>
        <taxon>Nocardioidaceae</taxon>
        <taxon>Nocardioides</taxon>
    </lineage>
</organism>
<dbReference type="Gene3D" id="3.40.50.1820">
    <property type="entry name" value="alpha/beta hydrolase"/>
    <property type="match status" value="1"/>
</dbReference>
<feature type="domain" description="Serine aminopeptidase S33" evidence="1">
    <location>
        <begin position="35"/>
        <end position="122"/>
    </location>
</feature>